<name>A0A817A712_9BILA</name>
<evidence type="ECO:0000313" key="2">
    <source>
        <dbReference type="Proteomes" id="UP000663856"/>
    </source>
</evidence>
<dbReference type="EMBL" id="CAJNRF010018065">
    <property type="protein sequence ID" value="CAF2247556.1"/>
    <property type="molecule type" value="Genomic_DNA"/>
</dbReference>
<dbReference type="Proteomes" id="UP000663856">
    <property type="component" value="Unassembled WGS sequence"/>
</dbReference>
<proteinExistence type="predicted"/>
<organism evidence="1 2">
    <name type="scientific">Rotaria magnacalcarata</name>
    <dbReference type="NCBI Taxonomy" id="392030"/>
    <lineage>
        <taxon>Eukaryota</taxon>
        <taxon>Metazoa</taxon>
        <taxon>Spiralia</taxon>
        <taxon>Gnathifera</taxon>
        <taxon>Rotifera</taxon>
        <taxon>Eurotatoria</taxon>
        <taxon>Bdelloidea</taxon>
        <taxon>Philodinida</taxon>
        <taxon>Philodinidae</taxon>
        <taxon>Rotaria</taxon>
    </lineage>
</organism>
<comment type="caution">
    <text evidence="1">The sequence shown here is derived from an EMBL/GenBank/DDBJ whole genome shotgun (WGS) entry which is preliminary data.</text>
</comment>
<gene>
    <name evidence="1" type="ORF">WKI299_LOCUS36836</name>
</gene>
<reference evidence="1" key="1">
    <citation type="submission" date="2021-02" db="EMBL/GenBank/DDBJ databases">
        <authorList>
            <person name="Nowell W R."/>
        </authorList>
    </citation>
    <scope>NUCLEOTIDE SEQUENCE</scope>
</reference>
<dbReference type="AlphaFoldDB" id="A0A817A712"/>
<evidence type="ECO:0000313" key="1">
    <source>
        <dbReference type="EMBL" id="CAF2247556.1"/>
    </source>
</evidence>
<sequence>MTLIELKGMRENIERGMQTTLSAMDVSPNGIVTSLLSAKRIEMERRIGKTAFRGQGYGTPPAVAFICACFAKASVIWIPMIYVGTSTQFHLSIIKHNILEGLDPTNRVANGQTIILQNQTVIHLNESVKHGNHGNLN</sequence>
<protein>
    <submittedName>
        <fullName evidence="1">Uncharacterized protein</fullName>
    </submittedName>
</protein>
<accession>A0A817A712</accession>